<evidence type="ECO:0008006" key="3">
    <source>
        <dbReference type="Google" id="ProtNLM"/>
    </source>
</evidence>
<dbReference type="PIRSF" id="PIRSF019313">
    <property type="entry name" value="UCP019313"/>
    <property type="match status" value="1"/>
</dbReference>
<dbReference type="EMBL" id="AL445063">
    <property type="protein sequence ID" value="CAC11302.1"/>
    <property type="molecule type" value="Genomic_DNA"/>
</dbReference>
<dbReference type="eggNOG" id="arCOG02263">
    <property type="taxonomic scope" value="Archaea"/>
</dbReference>
<dbReference type="AlphaFoldDB" id="Q9HLS0"/>
<dbReference type="PaxDb" id="273075-Ta0155m"/>
<dbReference type="HOGENOM" id="CLU_131897_1_0_2"/>
<accession>Q9HLS0</accession>
<dbReference type="KEGG" id="tac:Ta0155"/>
<gene>
    <name evidence="1" type="ordered locus">Ta0155</name>
</gene>
<dbReference type="Proteomes" id="UP000001024">
    <property type="component" value="Chromosome"/>
</dbReference>
<dbReference type="InterPro" id="IPR012426">
    <property type="entry name" value="SepF_arc"/>
</dbReference>
<dbReference type="STRING" id="273075.gene:9571370"/>
<evidence type="ECO:0000313" key="1">
    <source>
        <dbReference type="EMBL" id="CAC11302.1"/>
    </source>
</evidence>
<proteinExistence type="predicted"/>
<dbReference type="EnsemblBacteria" id="CAC11302">
    <property type="protein sequence ID" value="CAC11302"/>
    <property type="gene ID" value="CAC11302"/>
</dbReference>
<reference evidence="1 2" key="1">
    <citation type="journal article" date="2000" name="Nature">
        <title>The genome sequence of the thermoacidophilic scavenger Thermoplasma acidophilum.</title>
        <authorList>
            <person name="Ruepp A."/>
            <person name="Graml W."/>
            <person name="Santos-Martinez M.L."/>
            <person name="Koretke K.K."/>
            <person name="Volker C."/>
            <person name="Mewes H.W."/>
            <person name="Frishman D."/>
            <person name="Stocker S."/>
            <person name="Lupas A.N."/>
            <person name="Baumeister W."/>
        </authorList>
    </citation>
    <scope>NUCLEOTIDE SEQUENCE [LARGE SCALE GENOMIC DNA]</scope>
    <source>
        <strain evidence="2">ATCC 25905 / DSM 1728 / JCM 9062 / NBRC 15155 / AMRC-C165</strain>
    </source>
</reference>
<name>Q9HLS0_THEAC</name>
<keyword evidence="2" id="KW-1185">Reference proteome</keyword>
<dbReference type="InterPro" id="IPR038594">
    <property type="entry name" value="SepF-like_sf"/>
</dbReference>
<sequence>MIMLFKKKADQKKNDGRIKYIDLARYPPENSPEDQKLVKVAEIYTYEDLLDASRFIYNGNILMVDISGVTDEVSSRRILEKCASIGKEINGDVAKVSKNMIMITPNGIKIDREKYRGSMSIV</sequence>
<dbReference type="InParanoid" id="Q9HLS0"/>
<dbReference type="Pfam" id="PF04472">
    <property type="entry name" value="SepF"/>
    <property type="match status" value="1"/>
</dbReference>
<protein>
    <recommendedName>
        <fullName evidence="3">Cell division protein SepF</fullName>
    </recommendedName>
</protein>
<dbReference type="InterPro" id="IPR007561">
    <property type="entry name" value="Cell_div_SepF/SepF-rel"/>
</dbReference>
<evidence type="ECO:0000313" key="2">
    <source>
        <dbReference type="Proteomes" id="UP000001024"/>
    </source>
</evidence>
<organism evidence="1 2">
    <name type="scientific">Thermoplasma acidophilum (strain ATCC 25905 / DSM 1728 / JCM 9062 / NBRC 15155 / AMRC-C165)</name>
    <dbReference type="NCBI Taxonomy" id="273075"/>
    <lineage>
        <taxon>Archaea</taxon>
        <taxon>Methanobacteriati</taxon>
        <taxon>Thermoplasmatota</taxon>
        <taxon>Thermoplasmata</taxon>
        <taxon>Thermoplasmatales</taxon>
        <taxon>Thermoplasmataceae</taxon>
        <taxon>Thermoplasma</taxon>
    </lineage>
</organism>
<dbReference type="Gene3D" id="3.30.110.150">
    <property type="entry name" value="SepF-like protein"/>
    <property type="match status" value="1"/>
</dbReference>